<evidence type="ECO:0000313" key="3">
    <source>
        <dbReference type="EMBL" id="MBD3323628.1"/>
    </source>
</evidence>
<protein>
    <submittedName>
        <fullName evidence="3">PAS domain S-box protein</fullName>
    </submittedName>
</protein>
<dbReference type="InterPro" id="IPR036890">
    <property type="entry name" value="HATPase_C_sf"/>
</dbReference>
<dbReference type="InterPro" id="IPR013655">
    <property type="entry name" value="PAS_fold_3"/>
</dbReference>
<dbReference type="InterPro" id="IPR035965">
    <property type="entry name" value="PAS-like_dom_sf"/>
</dbReference>
<dbReference type="SMART" id="SM00086">
    <property type="entry name" value="PAC"/>
    <property type="match status" value="2"/>
</dbReference>
<proteinExistence type="predicted"/>
<dbReference type="InterPro" id="IPR003594">
    <property type="entry name" value="HATPase_dom"/>
</dbReference>
<dbReference type="Pfam" id="PF07568">
    <property type="entry name" value="HisKA_2"/>
    <property type="match status" value="1"/>
</dbReference>
<dbReference type="AlphaFoldDB" id="A0A9D5JSV3"/>
<dbReference type="PROSITE" id="PS50109">
    <property type="entry name" value="HIS_KIN"/>
    <property type="match status" value="1"/>
</dbReference>
<dbReference type="SUPFAM" id="SSF55785">
    <property type="entry name" value="PYP-like sensor domain (PAS domain)"/>
    <property type="match status" value="2"/>
</dbReference>
<dbReference type="InterPro" id="IPR000700">
    <property type="entry name" value="PAS-assoc_C"/>
</dbReference>
<dbReference type="PANTHER" id="PTHR43065">
    <property type="entry name" value="SENSOR HISTIDINE KINASE"/>
    <property type="match status" value="1"/>
</dbReference>
<name>A0A9D5JSV3_9BACT</name>
<feature type="domain" description="PAC" evidence="2">
    <location>
        <begin position="201"/>
        <end position="252"/>
    </location>
</feature>
<dbReference type="InterPro" id="IPR000014">
    <property type="entry name" value="PAS"/>
</dbReference>
<dbReference type="NCBIfam" id="TIGR00229">
    <property type="entry name" value="sensory_box"/>
    <property type="match status" value="2"/>
</dbReference>
<dbReference type="Pfam" id="PF02518">
    <property type="entry name" value="HATPase_c"/>
    <property type="match status" value="1"/>
</dbReference>
<evidence type="ECO:0000259" key="2">
    <source>
        <dbReference type="PROSITE" id="PS50113"/>
    </source>
</evidence>
<dbReference type="InterPro" id="IPR011495">
    <property type="entry name" value="Sig_transdc_His_kin_sub2_dim/P"/>
</dbReference>
<dbReference type="PROSITE" id="PS50113">
    <property type="entry name" value="PAC"/>
    <property type="match status" value="2"/>
</dbReference>
<dbReference type="InterPro" id="IPR005467">
    <property type="entry name" value="His_kinase_dom"/>
</dbReference>
<evidence type="ECO:0000259" key="1">
    <source>
        <dbReference type="PROSITE" id="PS50109"/>
    </source>
</evidence>
<accession>A0A9D5JSV3</accession>
<dbReference type="PANTHER" id="PTHR43065:SF23">
    <property type="entry name" value="SENSOR HISTIDINE KINASE PDTAS"/>
    <property type="match status" value="1"/>
</dbReference>
<dbReference type="Pfam" id="PF08448">
    <property type="entry name" value="PAS_4"/>
    <property type="match status" value="1"/>
</dbReference>
<dbReference type="Gene3D" id="3.30.450.20">
    <property type="entry name" value="PAS domain"/>
    <property type="match status" value="2"/>
</dbReference>
<feature type="domain" description="Histidine kinase" evidence="1">
    <location>
        <begin position="263"/>
        <end position="465"/>
    </location>
</feature>
<evidence type="ECO:0000313" key="4">
    <source>
        <dbReference type="Proteomes" id="UP000649604"/>
    </source>
</evidence>
<dbReference type="EMBL" id="WJJP01000107">
    <property type="protein sequence ID" value="MBD3323628.1"/>
    <property type="molecule type" value="Genomic_DNA"/>
</dbReference>
<dbReference type="InterPro" id="IPR001610">
    <property type="entry name" value="PAC"/>
</dbReference>
<reference evidence="3" key="1">
    <citation type="submission" date="2019-11" db="EMBL/GenBank/DDBJ databases">
        <title>Microbial mats filling the niche in hypersaline microbial mats.</title>
        <authorList>
            <person name="Wong H.L."/>
            <person name="Macleod F.I."/>
            <person name="White R.A. III"/>
            <person name="Burns B.P."/>
        </authorList>
    </citation>
    <scope>NUCLEOTIDE SEQUENCE</scope>
    <source>
        <strain evidence="3">Rbin_158</strain>
    </source>
</reference>
<dbReference type="SUPFAM" id="SSF55874">
    <property type="entry name" value="ATPase domain of HSP90 chaperone/DNA topoisomerase II/histidine kinase"/>
    <property type="match status" value="1"/>
</dbReference>
<dbReference type="SMART" id="SM00387">
    <property type="entry name" value="HATPase_c"/>
    <property type="match status" value="1"/>
</dbReference>
<organism evidence="3 4">
    <name type="scientific">candidate division KSB3 bacterium</name>
    <dbReference type="NCBI Taxonomy" id="2044937"/>
    <lineage>
        <taxon>Bacteria</taxon>
        <taxon>candidate division KSB3</taxon>
    </lineage>
</organism>
<dbReference type="Gene3D" id="3.30.565.10">
    <property type="entry name" value="Histidine kinase-like ATPase, C-terminal domain"/>
    <property type="match status" value="1"/>
</dbReference>
<dbReference type="InterPro" id="IPR013656">
    <property type="entry name" value="PAS_4"/>
</dbReference>
<dbReference type="Proteomes" id="UP000649604">
    <property type="component" value="Unassembled WGS sequence"/>
</dbReference>
<gene>
    <name evidence="3" type="ORF">GF339_03525</name>
</gene>
<feature type="domain" description="PAC" evidence="2">
    <location>
        <begin position="74"/>
        <end position="126"/>
    </location>
</feature>
<comment type="caution">
    <text evidence="3">The sequence shown here is derived from an EMBL/GenBank/DDBJ whole genome shotgun (WGS) entry which is preliminary data.</text>
</comment>
<dbReference type="Pfam" id="PF08447">
    <property type="entry name" value="PAS_3"/>
    <property type="match status" value="1"/>
</dbReference>
<sequence>MRVRNAFAEPLKPAASAFRQTNLATFSHPFSKSTTRTSKPKAQAVESFEATIHPDDLELFLTERDQALAERRYISIEHRILWPDGTIRVVQELAEIVRDDDDNVVRVMGTVQDITESRQMERTVKEQYANLCAILENTDGTIASRDREGRLVVYNTAFIRIVKKLFGVEAKPGLKTTDHLPREQQVYWESVLARVLEGEHHREEFSWDFGDNDVRTYEISFLPIIRDDEIIGTLEFNRDITERKQAEEQLRVALREKEAMLQEIHHRVKNNLQVVSSLLDFQAEYVQDEQTLNILRDSQRRVKSMAMIHQQLYRTPDLSQIDFATYISNLATELFAAYRMSTADVNLTVDVRDVFLEIHQAVPCGLLLNELISNALKHAFPDLAERLPSRPGEVAVTFHRTPDGTHYTLRVSDNGVGLPPGFTFPNEKTLGLFLIDAFVEQLDGTIDWHSDDNGTTCTILFPISGE</sequence>
<dbReference type="CDD" id="cd00130">
    <property type="entry name" value="PAS"/>
    <property type="match status" value="1"/>
</dbReference>